<dbReference type="AlphaFoldDB" id="A0A0F9GMN0"/>
<proteinExistence type="predicted"/>
<sequence length="167" mass="19096">MQIDHKVITDYFQYLATKHKKIAGYFRMDLTEIQGAFRGTAEIPCLVLESHEGDLSGSSRQQTVNDRTFAFTIYTKPRHGDYDEQNQRLADSETIGLSVIARMKHDATLPVHFLYNKFQVETVSYAKVGPVFNEHLYGYRFVGSIMGNEPLKVNVDDWLDGPEICVK</sequence>
<organism evidence="1">
    <name type="scientific">marine sediment metagenome</name>
    <dbReference type="NCBI Taxonomy" id="412755"/>
    <lineage>
        <taxon>unclassified sequences</taxon>
        <taxon>metagenomes</taxon>
        <taxon>ecological metagenomes</taxon>
    </lineage>
</organism>
<accession>A0A0F9GMN0</accession>
<evidence type="ECO:0000313" key="1">
    <source>
        <dbReference type="EMBL" id="KKM00145.1"/>
    </source>
</evidence>
<name>A0A0F9GMN0_9ZZZZ</name>
<gene>
    <name evidence="1" type="ORF">LCGC14_1807380</name>
</gene>
<protein>
    <submittedName>
        <fullName evidence="1">Uncharacterized protein</fullName>
    </submittedName>
</protein>
<comment type="caution">
    <text evidence="1">The sequence shown here is derived from an EMBL/GenBank/DDBJ whole genome shotgun (WGS) entry which is preliminary data.</text>
</comment>
<dbReference type="EMBL" id="LAZR01017504">
    <property type="protein sequence ID" value="KKM00145.1"/>
    <property type="molecule type" value="Genomic_DNA"/>
</dbReference>
<reference evidence="1" key="1">
    <citation type="journal article" date="2015" name="Nature">
        <title>Complex archaea that bridge the gap between prokaryotes and eukaryotes.</title>
        <authorList>
            <person name="Spang A."/>
            <person name="Saw J.H."/>
            <person name="Jorgensen S.L."/>
            <person name="Zaremba-Niedzwiedzka K."/>
            <person name="Martijn J."/>
            <person name="Lind A.E."/>
            <person name="van Eijk R."/>
            <person name="Schleper C."/>
            <person name="Guy L."/>
            <person name="Ettema T.J."/>
        </authorList>
    </citation>
    <scope>NUCLEOTIDE SEQUENCE</scope>
</reference>